<sequence>MRTLTYLDAIVEAQRDEMARDENVFLMGLDVSWNITGTTGNKNGKLSEQFGLERVRDAPISENGYVGTGAGAAMVGMRPIVEIEIAPFIYVAMDQLVSIISKSTYIYGGQASLPITIRMPMIYNVGNAAQHSDRPISTLATIPGLKIIAPSTPRDMYGLLRQAIQTDDPVVVLEDFTRTGVRGEVPDADEEFTIPLGRADIKREGSDVTIVTVAGALGAAEAAANQLADEGIDAEILDPRSILPLDLEAILTSVAKTGKLVVADPCHDFSSIASQISAEVVQEGFWDLEAPIQRVTTPHTHIPYAQSMEKPLYPNADRIVAAVHQTME</sequence>
<dbReference type="Gene3D" id="3.40.50.920">
    <property type="match status" value="1"/>
</dbReference>
<evidence type="ECO:0000313" key="5">
    <source>
        <dbReference type="EMBL" id="WGH94015.1"/>
    </source>
</evidence>
<dbReference type="Gene3D" id="3.40.50.970">
    <property type="match status" value="1"/>
</dbReference>
<dbReference type="PANTHER" id="PTHR43257:SF2">
    <property type="entry name" value="PYRUVATE DEHYDROGENASE E1 COMPONENT SUBUNIT BETA"/>
    <property type="match status" value="1"/>
</dbReference>
<dbReference type="InterPro" id="IPR029061">
    <property type="entry name" value="THDP-binding"/>
</dbReference>
<dbReference type="GO" id="GO:0016491">
    <property type="term" value="F:oxidoreductase activity"/>
    <property type="evidence" value="ECO:0007669"/>
    <property type="project" value="UniProtKB-KW"/>
</dbReference>
<gene>
    <name evidence="5" type="ORF">QDX21_04255</name>
</gene>
<dbReference type="GeneID" id="83695193"/>
<evidence type="ECO:0000256" key="1">
    <source>
        <dbReference type="ARBA" id="ARBA00001964"/>
    </source>
</evidence>
<dbReference type="InterPro" id="IPR033248">
    <property type="entry name" value="Transketolase_C"/>
</dbReference>
<organism evidence="5 6">
    <name type="scientific">Auritidibacter ignavus</name>
    <dbReference type="NCBI Taxonomy" id="678932"/>
    <lineage>
        <taxon>Bacteria</taxon>
        <taxon>Bacillati</taxon>
        <taxon>Actinomycetota</taxon>
        <taxon>Actinomycetes</taxon>
        <taxon>Micrococcales</taxon>
        <taxon>Micrococcaceae</taxon>
        <taxon>Auritidibacter</taxon>
    </lineage>
</organism>
<dbReference type="FunFam" id="3.40.50.920:FF:000001">
    <property type="entry name" value="Pyruvate dehydrogenase E1 beta subunit"/>
    <property type="match status" value="1"/>
</dbReference>
<protein>
    <submittedName>
        <fullName evidence="5">Transketolase C-terminal domain-containing protein</fullName>
    </submittedName>
</protein>
<name>A0AAJ6AQ04_9MICC</name>
<dbReference type="Proteomes" id="UP001224674">
    <property type="component" value="Chromosome"/>
</dbReference>
<evidence type="ECO:0000256" key="2">
    <source>
        <dbReference type="ARBA" id="ARBA00023002"/>
    </source>
</evidence>
<evidence type="ECO:0000313" key="6">
    <source>
        <dbReference type="Proteomes" id="UP001224674"/>
    </source>
</evidence>
<evidence type="ECO:0000256" key="3">
    <source>
        <dbReference type="ARBA" id="ARBA00023052"/>
    </source>
</evidence>
<dbReference type="RefSeq" id="WP_110099293.1">
    <property type="nucleotide sequence ID" value="NZ_CP122561.1"/>
</dbReference>
<feature type="domain" description="Transketolase-like pyrimidine-binding" evidence="4">
    <location>
        <begin position="4"/>
        <end position="181"/>
    </location>
</feature>
<keyword evidence="3" id="KW-0786">Thiamine pyrophosphate</keyword>
<dbReference type="GO" id="GO:0000287">
    <property type="term" value="F:magnesium ion binding"/>
    <property type="evidence" value="ECO:0007669"/>
    <property type="project" value="UniProtKB-ARBA"/>
</dbReference>
<dbReference type="SUPFAM" id="SSF52518">
    <property type="entry name" value="Thiamin diphosphate-binding fold (THDP-binding)"/>
    <property type="match status" value="1"/>
</dbReference>
<comment type="cofactor">
    <cofactor evidence="1">
        <name>thiamine diphosphate</name>
        <dbReference type="ChEBI" id="CHEBI:58937"/>
    </cofactor>
</comment>
<keyword evidence="6" id="KW-1185">Reference proteome</keyword>
<reference evidence="5 6" key="1">
    <citation type="submission" date="2023-03" db="EMBL/GenBank/DDBJ databases">
        <title>Complete genome sequences of several Auritidibacter ignavus strains isolated from ear infections.</title>
        <authorList>
            <person name="Baehr T."/>
            <person name="Baumhoegger A.M."/>
        </authorList>
    </citation>
    <scope>NUCLEOTIDE SEQUENCE [LARGE SCALE GENOMIC DNA]</scope>
    <source>
        <strain evidence="5 6">BABAE-6</strain>
    </source>
</reference>
<evidence type="ECO:0000259" key="4">
    <source>
        <dbReference type="SMART" id="SM00861"/>
    </source>
</evidence>
<dbReference type="InterPro" id="IPR005475">
    <property type="entry name" value="Transketolase-like_Pyr-bd"/>
</dbReference>
<accession>A0AAJ6AQ04</accession>
<keyword evidence="2" id="KW-0560">Oxidoreductase</keyword>
<dbReference type="AlphaFoldDB" id="A0AAJ6AQ04"/>
<proteinExistence type="predicted"/>
<dbReference type="InterPro" id="IPR009014">
    <property type="entry name" value="Transketo_C/PFOR_II"/>
</dbReference>
<dbReference type="PANTHER" id="PTHR43257">
    <property type="entry name" value="PYRUVATE DEHYDROGENASE E1 COMPONENT BETA SUBUNIT"/>
    <property type="match status" value="1"/>
</dbReference>
<dbReference type="SMART" id="SM00861">
    <property type="entry name" value="Transket_pyr"/>
    <property type="match status" value="1"/>
</dbReference>
<dbReference type="SUPFAM" id="SSF52922">
    <property type="entry name" value="TK C-terminal domain-like"/>
    <property type="match status" value="1"/>
</dbReference>
<dbReference type="Pfam" id="PF02780">
    <property type="entry name" value="Transketolase_C"/>
    <property type="match status" value="1"/>
</dbReference>
<dbReference type="EMBL" id="CP122566">
    <property type="protein sequence ID" value="WGH94015.1"/>
    <property type="molecule type" value="Genomic_DNA"/>
</dbReference>
<dbReference type="Pfam" id="PF02779">
    <property type="entry name" value="Transket_pyr"/>
    <property type="match status" value="1"/>
</dbReference>